<evidence type="ECO:0000313" key="1">
    <source>
        <dbReference type="EMBL" id="KAK7252232.1"/>
    </source>
</evidence>
<proteinExistence type="predicted"/>
<reference evidence="1 2" key="1">
    <citation type="submission" date="2024-01" db="EMBL/GenBank/DDBJ databases">
        <title>The genomes of 5 underutilized Papilionoideae crops provide insights into root nodulation and disease resistanc.</title>
        <authorList>
            <person name="Yuan L."/>
        </authorList>
    </citation>
    <scope>NUCLEOTIDE SEQUENCE [LARGE SCALE GENOMIC DNA]</scope>
    <source>
        <strain evidence="1">ZHUSHIDOU_FW_LH</strain>
        <tissue evidence="1">Leaf</tissue>
    </source>
</reference>
<protein>
    <submittedName>
        <fullName evidence="1">Uncharacterized protein</fullName>
    </submittedName>
</protein>
<dbReference type="Proteomes" id="UP001372338">
    <property type="component" value="Unassembled WGS sequence"/>
</dbReference>
<comment type="caution">
    <text evidence="1">The sequence shown here is derived from an EMBL/GenBank/DDBJ whole genome shotgun (WGS) entry which is preliminary data.</text>
</comment>
<name>A0AAN9HUD4_CROPI</name>
<gene>
    <name evidence="1" type="ORF">RIF29_36043</name>
</gene>
<dbReference type="AlphaFoldDB" id="A0AAN9HUD4"/>
<accession>A0AAN9HUD4</accession>
<dbReference type="EMBL" id="JAYWIO010000007">
    <property type="protein sequence ID" value="KAK7252232.1"/>
    <property type="molecule type" value="Genomic_DNA"/>
</dbReference>
<keyword evidence="2" id="KW-1185">Reference proteome</keyword>
<evidence type="ECO:0000313" key="2">
    <source>
        <dbReference type="Proteomes" id="UP001372338"/>
    </source>
</evidence>
<organism evidence="1 2">
    <name type="scientific">Crotalaria pallida</name>
    <name type="common">Smooth rattlebox</name>
    <name type="synonym">Crotalaria striata</name>
    <dbReference type="NCBI Taxonomy" id="3830"/>
    <lineage>
        <taxon>Eukaryota</taxon>
        <taxon>Viridiplantae</taxon>
        <taxon>Streptophyta</taxon>
        <taxon>Embryophyta</taxon>
        <taxon>Tracheophyta</taxon>
        <taxon>Spermatophyta</taxon>
        <taxon>Magnoliopsida</taxon>
        <taxon>eudicotyledons</taxon>
        <taxon>Gunneridae</taxon>
        <taxon>Pentapetalae</taxon>
        <taxon>rosids</taxon>
        <taxon>fabids</taxon>
        <taxon>Fabales</taxon>
        <taxon>Fabaceae</taxon>
        <taxon>Papilionoideae</taxon>
        <taxon>50 kb inversion clade</taxon>
        <taxon>genistoids sensu lato</taxon>
        <taxon>core genistoids</taxon>
        <taxon>Crotalarieae</taxon>
        <taxon>Crotalaria</taxon>
    </lineage>
</organism>
<sequence length="173" mass="19500">MFISLSGSRLCINYANLLDYVLFNKFEAYVACGLGSDWFTFLFRFASQKCVSQQHNTAVISNDLSSLHPDSSIYYWYNIKVHVADQSDSLMTARLVEYLLGKTCCKLVASYGEPCVGGDSKTLMFANISHSHLISLQLVSHFALSLLQPESIHAKLEFHGGRLRYLHNHQILS</sequence>